<keyword evidence="2" id="KW-0539">Nucleus</keyword>
<dbReference type="InterPro" id="IPR036390">
    <property type="entry name" value="WH_DNA-bd_sf"/>
</dbReference>
<feature type="region of interest" description="Disordered" evidence="3">
    <location>
        <begin position="368"/>
        <end position="391"/>
    </location>
</feature>
<dbReference type="GO" id="GO:0005634">
    <property type="term" value="C:nucleus"/>
    <property type="evidence" value="ECO:0007669"/>
    <property type="project" value="UniProtKB-SubCell"/>
</dbReference>
<dbReference type="PROSITE" id="PS50039">
    <property type="entry name" value="FORK_HEAD_3"/>
    <property type="match status" value="1"/>
</dbReference>
<evidence type="ECO:0000256" key="1">
    <source>
        <dbReference type="ARBA" id="ARBA00023125"/>
    </source>
</evidence>
<accession>A0A0C3C1H3</accession>
<organism evidence="5 6">
    <name type="scientific">Piloderma croceum (strain F 1598)</name>
    <dbReference type="NCBI Taxonomy" id="765440"/>
    <lineage>
        <taxon>Eukaryota</taxon>
        <taxon>Fungi</taxon>
        <taxon>Dikarya</taxon>
        <taxon>Basidiomycota</taxon>
        <taxon>Agaricomycotina</taxon>
        <taxon>Agaricomycetes</taxon>
        <taxon>Agaricomycetidae</taxon>
        <taxon>Atheliales</taxon>
        <taxon>Atheliaceae</taxon>
        <taxon>Piloderma</taxon>
    </lineage>
</organism>
<dbReference type="CDD" id="cd00059">
    <property type="entry name" value="FH_FOX"/>
    <property type="match status" value="1"/>
</dbReference>
<dbReference type="OrthoDB" id="5954824at2759"/>
<evidence type="ECO:0000256" key="2">
    <source>
        <dbReference type="PROSITE-ProRule" id="PRU00089"/>
    </source>
</evidence>
<dbReference type="PANTHER" id="PTHR11829:SF343">
    <property type="entry name" value="FORK-HEAD DOMAIN-CONTAINING PROTEIN"/>
    <property type="match status" value="1"/>
</dbReference>
<dbReference type="InterPro" id="IPR001766">
    <property type="entry name" value="Fork_head_dom"/>
</dbReference>
<dbReference type="Pfam" id="PF00250">
    <property type="entry name" value="Forkhead"/>
    <property type="match status" value="1"/>
</dbReference>
<dbReference type="Proteomes" id="UP000054166">
    <property type="component" value="Unassembled WGS sequence"/>
</dbReference>
<dbReference type="InterPro" id="IPR050211">
    <property type="entry name" value="FOX_domain-containing"/>
</dbReference>
<name>A0A0C3C1H3_PILCF</name>
<dbReference type="SUPFAM" id="SSF46785">
    <property type="entry name" value="Winged helix' DNA-binding domain"/>
    <property type="match status" value="1"/>
</dbReference>
<dbReference type="PANTHER" id="PTHR11829">
    <property type="entry name" value="FORKHEAD BOX PROTEIN"/>
    <property type="match status" value="1"/>
</dbReference>
<dbReference type="GO" id="GO:0000981">
    <property type="term" value="F:DNA-binding transcription factor activity, RNA polymerase II-specific"/>
    <property type="evidence" value="ECO:0007669"/>
    <property type="project" value="TreeGrafter"/>
</dbReference>
<feature type="region of interest" description="Disordered" evidence="3">
    <location>
        <begin position="87"/>
        <end position="107"/>
    </location>
</feature>
<comment type="subcellular location">
    <subcellularLocation>
        <location evidence="2">Nucleus</location>
    </subcellularLocation>
</comment>
<dbReference type="GO" id="GO:0009653">
    <property type="term" value="P:anatomical structure morphogenesis"/>
    <property type="evidence" value="ECO:0007669"/>
    <property type="project" value="TreeGrafter"/>
</dbReference>
<dbReference type="HOGENOM" id="CLU_532219_0_0_1"/>
<evidence type="ECO:0000313" key="5">
    <source>
        <dbReference type="EMBL" id="KIM83462.1"/>
    </source>
</evidence>
<evidence type="ECO:0000259" key="4">
    <source>
        <dbReference type="PROSITE" id="PS50039"/>
    </source>
</evidence>
<proteinExistence type="predicted"/>
<dbReference type="Gene3D" id="1.10.10.10">
    <property type="entry name" value="Winged helix-like DNA-binding domain superfamily/Winged helix DNA-binding domain"/>
    <property type="match status" value="1"/>
</dbReference>
<feature type="domain" description="Fork-head" evidence="4">
    <location>
        <begin position="188"/>
        <end position="275"/>
    </location>
</feature>
<dbReference type="InterPro" id="IPR036388">
    <property type="entry name" value="WH-like_DNA-bd_sf"/>
</dbReference>
<keyword evidence="6" id="KW-1185">Reference proteome</keyword>
<evidence type="ECO:0000256" key="3">
    <source>
        <dbReference type="SAM" id="MobiDB-lite"/>
    </source>
</evidence>
<reference evidence="6" key="2">
    <citation type="submission" date="2015-01" db="EMBL/GenBank/DDBJ databases">
        <title>Evolutionary Origins and Diversification of the Mycorrhizal Mutualists.</title>
        <authorList>
            <consortium name="DOE Joint Genome Institute"/>
            <consortium name="Mycorrhizal Genomics Consortium"/>
            <person name="Kohler A."/>
            <person name="Kuo A."/>
            <person name="Nagy L.G."/>
            <person name="Floudas D."/>
            <person name="Copeland A."/>
            <person name="Barry K.W."/>
            <person name="Cichocki N."/>
            <person name="Veneault-Fourrey C."/>
            <person name="LaButti K."/>
            <person name="Lindquist E.A."/>
            <person name="Lipzen A."/>
            <person name="Lundell T."/>
            <person name="Morin E."/>
            <person name="Murat C."/>
            <person name="Riley R."/>
            <person name="Ohm R."/>
            <person name="Sun H."/>
            <person name="Tunlid A."/>
            <person name="Henrissat B."/>
            <person name="Grigoriev I.V."/>
            <person name="Hibbett D.S."/>
            <person name="Martin F."/>
        </authorList>
    </citation>
    <scope>NUCLEOTIDE SEQUENCE [LARGE SCALE GENOMIC DNA]</scope>
    <source>
        <strain evidence="6">F 1598</strain>
    </source>
</reference>
<gene>
    <name evidence="5" type="ORF">PILCRDRAFT_444660</name>
</gene>
<evidence type="ECO:0000313" key="6">
    <source>
        <dbReference type="Proteomes" id="UP000054166"/>
    </source>
</evidence>
<dbReference type="GO" id="GO:0030154">
    <property type="term" value="P:cell differentiation"/>
    <property type="evidence" value="ECO:0007669"/>
    <property type="project" value="TreeGrafter"/>
</dbReference>
<protein>
    <recommendedName>
        <fullName evidence="4">Fork-head domain-containing protein</fullName>
    </recommendedName>
</protein>
<dbReference type="EMBL" id="KN832991">
    <property type="protein sequence ID" value="KIM83462.1"/>
    <property type="molecule type" value="Genomic_DNA"/>
</dbReference>
<dbReference type="AlphaFoldDB" id="A0A0C3C1H3"/>
<dbReference type="InParanoid" id="A0A0C3C1H3"/>
<sequence>MRIIGDPVRSQNLPSCGHHYVSGESVILRASSDKEDRPLLLPADWTRRHSLDLKFSRPLRLPFDADQGYDKNMPVEINQSRHADFSIHSDIEGSPPPDPSDFAPASMKSEDVPFLTDAIAPYTSALHAFQLNELSPEGTNASTKPAIRGPNWTPNHDDTAKYLRRTMQIEPHYPLDLSIIPEPPPGQQPDQPIHKLLQLAIFGSPQHMLTAEEIYKAMEARFEWYRLNKSSGPKIRHTLSLYKIFQRVKRIGLNKGNYWTLDTSNGDGTYKKQRSEKIAKHPIEGAVKQIITSLREDGRLRYKRSKREGIIQNKLDNCSMRSPRRQGRRETFIRGSTSDINHITDNQEASSMSRQHCLVDNKIQANSLLSNNSPHIDGRTTSRSRAPSWQSDIESFGTQRYPSLSLASHNSPYLVEDLLVPVESFTKTGEVSSLSTGCYADIVPRRQSGTDSSFPIYYAPSIHMISPPDGVRLPPITGGNDTGTFPSSFDVSLPPLRDVMRGVPSPPGSFSC</sequence>
<dbReference type="SMART" id="SM00339">
    <property type="entry name" value="FH"/>
    <property type="match status" value="1"/>
</dbReference>
<reference evidence="5 6" key="1">
    <citation type="submission" date="2014-04" db="EMBL/GenBank/DDBJ databases">
        <authorList>
            <consortium name="DOE Joint Genome Institute"/>
            <person name="Kuo A."/>
            <person name="Tarkka M."/>
            <person name="Buscot F."/>
            <person name="Kohler A."/>
            <person name="Nagy L.G."/>
            <person name="Floudas D."/>
            <person name="Copeland A."/>
            <person name="Barry K.W."/>
            <person name="Cichocki N."/>
            <person name="Veneault-Fourrey C."/>
            <person name="LaButti K."/>
            <person name="Lindquist E.A."/>
            <person name="Lipzen A."/>
            <person name="Lundell T."/>
            <person name="Morin E."/>
            <person name="Murat C."/>
            <person name="Sun H."/>
            <person name="Tunlid A."/>
            <person name="Henrissat B."/>
            <person name="Grigoriev I.V."/>
            <person name="Hibbett D.S."/>
            <person name="Martin F."/>
            <person name="Nordberg H.P."/>
            <person name="Cantor M.N."/>
            <person name="Hua S.X."/>
        </authorList>
    </citation>
    <scope>NUCLEOTIDE SEQUENCE [LARGE SCALE GENOMIC DNA]</scope>
    <source>
        <strain evidence="5 6">F 1598</strain>
    </source>
</reference>
<keyword evidence="1 2" id="KW-0238">DNA-binding</keyword>
<dbReference type="STRING" id="765440.A0A0C3C1H3"/>
<dbReference type="GO" id="GO:0000978">
    <property type="term" value="F:RNA polymerase II cis-regulatory region sequence-specific DNA binding"/>
    <property type="evidence" value="ECO:0007669"/>
    <property type="project" value="TreeGrafter"/>
</dbReference>
<feature type="DNA-binding region" description="Fork-head" evidence="2">
    <location>
        <begin position="188"/>
        <end position="275"/>
    </location>
</feature>